<dbReference type="AlphaFoldDB" id="A0A0D2NJG2"/>
<organism evidence="2 3">
    <name type="scientific">Hypholoma sublateritium (strain FD-334 SS-4)</name>
    <dbReference type="NCBI Taxonomy" id="945553"/>
    <lineage>
        <taxon>Eukaryota</taxon>
        <taxon>Fungi</taxon>
        <taxon>Dikarya</taxon>
        <taxon>Basidiomycota</taxon>
        <taxon>Agaricomycotina</taxon>
        <taxon>Agaricomycetes</taxon>
        <taxon>Agaricomycetidae</taxon>
        <taxon>Agaricales</taxon>
        <taxon>Agaricineae</taxon>
        <taxon>Strophariaceae</taxon>
        <taxon>Hypholoma</taxon>
    </lineage>
</organism>
<evidence type="ECO:0000313" key="3">
    <source>
        <dbReference type="Proteomes" id="UP000054270"/>
    </source>
</evidence>
<dbReference type="EMBL" id="KN817582">
    <property type="protein sequence ID" value="KJA19039.1"/>
    <property type="molecule type" value="Genomic_DNA"/>
</dbReference>
<protein>
    <submittedName>
        <fullName evidence="2">Uncharacterized protein</fullName>
    </submittedName>
</protein>
<feature type="region of interest" description="Disordered" evidence="1">
    <location>
        <begin position="353"/>
        <end position="376"/>
    </location>
</feature>
<proteinExistence type="predicted"/>
<keyword evidence="3" id="KW-1185">Reference proteome</keyword>
<evidence type="ECO:0000313" key="2">
    <source>
        <dbReference type="EMBL" id="KJA19039.1"/>
    </source>
</evidence>
<name>A0A0D2NJG2_HYPSF</name>
<reference evidence="3" key="1">
    <citation type="submission" date="2014-04" db="EMBL/GenBank/DDBJ databases">
        <title>Evolutionary Origins and Diversification of the Mycorrhizal Mutualists.</title>
        <authorList>
            <consortium name="DOE Joint Genome Institute"/>
            <consortium name="Mycorrhizal Genomics Consortium"/>
            <person name="Kohler A."/>
            <person name="Kuo A."/>
            <person name="Nagy L.G."/>
            <person name="Floudas D."/>
            <person name="Copeland A."/>
            <person name="Barry K.W."/>
            <person name="Cichocki N."/>
            <person name="Veneault-Fourrey C."/>
            <person name="LaButti K."/>
            <person name="Lindquist E.A."/>
            <person name="Lipzen A."/>
            <person name="Lundell T."/>
            <person name="Morin E."/>
            <person name="Murat C."/>
            <person name="Riley R."/>
            <person name="Ohm R."/>
            <person name="Sun H."/>
            <person name="Tunlid A."/>
            <person name="Henrissat B."/>
            <person name="Grigoriev I.V."/>
            <person name="Hibbett D.S."/>
            <person name="Martin F."/>
        </authorList>
    </citation>
    <scope>NUCLEOTIDE SEQUENCE [LARGE SCALE GENOMIC DNA]</scope>
    <source>
        <strain evidence="3">FD-334 SS-4</strain>
    </source>
</reference>
<dbReference type="Proteomes" id="UP000054270">
    <property type="component" value="Unassembled WGS sequence"/>
</dbReference>
<accession>A0A0D2NJG2</accession>
<gene>
    <name evidence="2" type="ORF">HYPSUDRAFT_56860</name>
</gene>
<sequence length="472" mass="50719">MYANKALTRGAFNVRLCSKRVEILSVRLPVGSCVQRVSLSAFHLHMASAPHRAANYTSCHRKARHMVPRAAAASVSHCIGKSRSPILGLAESVIITPMGNGNGDGISSSLCAAAAPVLPAGFFAPHRAAFRVRRARCRSASRACIHCARTSVLPPNRAERIQAPTTLRRTLRFGVHRTYCDASAAARAPLASESPLAPRPYAAGCGALYPVPQRVHFPLMLGGTVHRVALAYPRAEFRPLRRRRITLRVLERTAPRCPLVEALASIEIKTPGRRADREIPTHSTVQVERALELKLKTRIPRCGRCRTSPGPFFIAIGYVSARGTSVHRNAPGRECNRPWTRHAARALESELKRLPQPQPGASRLADAGGEAPGPAFVHTCPARSASHRHALDVARPSASAPSETVAPIICAAAAAVAFACAALSGAPHGTLPERTSCPTEDTPSALLLPKLAHEQGQAGYHHHPRAVYLVMH</sequence>
<evidence type="ECO:0000256" key="1">
    <source>
        <dbReference type="SAM" id="MobiDB-lite"/>
    </source>
</evidence>